<proteinExistence type="predicted"/>
<organism evidence="1 2">
    <name type="scientific">Geodermatophilus ruber</name>
    <dbReference type="NCBI Taxonomy" id="504800"/>
    <lineage>
        <taxon>Bacteria</taxon>
        <taxon>Bacillati</taxon>
        <taxon>Actinomycetota</taxon>
        <taxon>Actinomycetes</taxon>
        <taxon>Geodermatophilales</taxon>
        <taxon>Geodermatophilaceae</taxon>
        <taxon>Geodermatophilus</taxon>
    </lineage>
</organism>
<evidence type="ECO:0000313" key="1">
    <source>
        <dbReference type="EMBL" id="SFK99243.1"/>
    </source>
</evidence>
<dbReference type="InParanoid" id="A0A1I4E1Z2"/>
<reference evidence="1 2" key="1">
    <citation type="submission" date="2016-10" db="EMBL/GenBank/DDBJ databases">
        <authorList>
            <person name="de Groot N.N."/>
        </authorList>
    </citation>
    <scope>NUCLEOTIDE SEQUENCE [LARGE SCALE GENOMIC DNA]</scope>
    <source>
        <strain evidence="1 2">DSM 45317</strain>
    </source>
</reference>
<accession>A0A1I4E1Z2</accession>
<dbReference type="EMBL" id="FOSW01000005">
    <property type="protein sequence ID" value="SFK99243.1"/>
    <property type="molecule type" value="Genomic_DNA"/>
</dbReference>
<dbReference type="InterPro" id="IPR054058">
    <property type="entry name" value="HTH_67"/>
</dbReference>
<dbReference type="Proteomes" id="UP000199152">
    <property type="component" value="Unassembled WGS sequence"/>
</dbReference>
<dbReference type="AlphaFoldDB" id="A0A1I4E1Z2"/>
<name>A0A1I4E1Z2_9ACTN</name>
<dbReference type="RefSeq" id="WP_091323893.1">
    <property type="nucleotide sequence ID" value="NZ_FOSW01000005.1"/>
</dbReference>
<sequence>MTSPASARRLWALGEPLHALTCFAEESRAAAEAAGLRGFWQSYFALRAGSRWGPARGPFVR</sequence>
<keyword evidence="2" id="KW-1185">Reference proteome</keyword>
<evidence type="ECO:0000313" key="2">
    <source>
        <dbReference type="Proteomes" id="UP000199152"/>
    </source>
</evidence>
<dbReference type="Pfam" id="PF21863">
    <property type="entry name" value="HTH_67"/>
    <property type="match status" value="1"/>
</dbReference>
<dbReference type="STRING" id="504800.SAMN04488085_105157"/>
<gene>
    <name evidence="1" type="ORF">SAMN04488085_105157</name>
</gene>
<protein>
    <submittedName>
        <fullName evidence="1">Uncharacterized protein</fullName>
    </submittedName>
</protein>